<accession>A0ABZ2K0V1</accession>
<evidence type="ECO:0000256" key="3">
    <source>
        <dbReference type="ARBA" id="ARBA00023274"/>
    </source>
</evidence>
<dbReference type="HAMAP" id="MF_01328_B">
    <property type="entry name" value="Ribosomal_uL4_B"/>
    <property type="match status" value="1"/>
</dbReference>
<dbReference type="Gene3D" id="3.40.1370.10">
    <property type="match status" value="1"/>
</dbReference>
<dbReference type="InterPro" id="IPR013005">
    <property type="entry name" value="Ribosomal_uL4-like"/>
</dbReference>
<comment type="function">
    <text evidence="5">Forms part of the polypeptide exit tunnel.</text>
</comment>
<reference evidence="7 8" key="1">
    <citation type="submission" date="2021-12" db="EMBL/GenBank/DDBJ databases">
        <title>Discovery of the Pendulisporaceae a myxobacterial family with distinct sporulation behavior and unique specialized metabolism.</title>
        <authorList>
            <person name="Garcia R."/>
            <person name="Popoff A."/>
            <person name="Bader C.D."/>
            <person name="Loehr J."/>
            <person name="Walesch S."/>
            <person name="Walt C."/>
            <person name="Boldt J."/>
            <person name="Bunk B."/>
            <person name="Haeckl F.J.F.P.J."/>
            <person name="Gunesch A.P."/>
            <person name="Birkelbach J."/>
            <person name="Nuebel U."/>
            <person name="Pietschmann T."/>
            <person name="Bach T."/>
            <person name="Mueller R."/>
        </authorList>
    </citation>
    <scope>NUCLEOTIDE SEQUENCE [LARGE SCALE GENOMIC DNA]</scope>
    <source>
        <strain evidence="7 8">MSr12523</strain>
    </source>
</reference>
<dbReference type="NCBIfam" id="TIGR03953">
    <property type="entry name" value="rplD_bact"/>
    <property type="match status" value="1"/>
</dbReference>
<keyword evidence="5" id="KW-0694">RNA-binding</keyword>
<dbReference type="RefSeq" id="WP_394842976.1">
    <property type="nucleotide sequence ID" value="NZ_CP089982.1"/>
</dbReference>
<keyword evidence="8" id="KW-1185">Reference proteome</keyword>
<evidence type="ECO:0000256" key="4">
    <source>
        <dbReference type="ARBA" id="ARBA00035244"/>
    </source>
</evidence>
<comment type="similarity">
    <text evidence="1 5">Belongs to the universal ribosomal protein uL4 family.</text>
</comment>
<proteinExistence type="inferred from homology"/>
<dbReference type="InterPro" id="IPR023574">
    <property type="entry name" value="Ribosomal_uL4_dom_sf"/>
</dbReference>
<keyword evidence="2 5" id="KW-0689">Ribosomal protein</keyword>
<dbReference type="PANTHER" id="PTHR10746:SF6">
    <property type="entry name" value="LARGE RIBOSOMAL SUBUNIT PROTEIN UL4M"/>
    <property type="match status" value="1"/>
</dbReference>
<evidence type="ECO:0000256" key="2">
    <source>
        <dbReference type="ARBA" id="ARBA00022980"/>
    </source>
</evidence>
<feature type="region of interest" description="Disordered" evidence="6">
    <location>
        <begin position="45"/>
        <end position="71"/>
    </location>
</feature>
<evidence type="ECO:0000256" key="6">
    <source>
        <dbReference type="SAM" id="MobiDB-lite"/>
    </source>
</evidence>
<keyword evidence="3 5" id="KW-0687">Ribonucleoprotein</keyword>
<organism evidence="7 8">
    <name type="scientific">Pendulispora brunnea</name>
    <dbReference type="NCBI Taxonomy" id="2905690"/>
    <lineage>
        <taxon>Bacteria</taxon>
        <taxon>Pseudomonadati</taxon>
        <taxon>Myxococcota</taxon>
        <taxon>Myxococcia</taxon>
        <taxon>Myxococcales</taxon>
        <taxon>Sorangiineae</taxon>
        <taxon>Pendulisporaceae</taxon>
        <taxon>Pendulispora</taxon>
    </lineage>
</organism>
<keyword evidence="5" id="KW-0699">rRNA-binding</keyword>
<comment type="function">
    <text evidence="5">One of the primary rRNA binding proteins, this protein initially binds near the 5'-end of the 23S rRNA. It is important during the early stages of 50S assembly. It makes multiple contacts with different domains of the 23S rRNA in the assembled 50S subunit and ribosome.</text>
</comment>
<comment type="subunit">
    <text evidence="5">Part of the 50S ribosomal subunit.</text>
</comment>
<dbReference type="EMBL" id="CP089982">
    <property type="protein sequence ID" value="WXA92368.1"/>
    <property type="molecule type" value="Genomic_DNA"/>
</dbReference>
<evidence type="ECO:0000313" key="8">
    <source>
        <dbReference type="Proteomes" id="UP001379533"/>
    </source>
</evidence>
<gene>
    <name evidence="5 7" type="primary">rplD</name>
    <name evidence="7" type="ORF">LZC95_38670</name>
</gene>
<dbReference type="Proteomes" id="UP001379533">
    <property type="component" value="Chromosome"/>
</dbReference>
<evidence type="ECO:0000313" key="7">
    <source>
        <dbReference type="EMBL" id="WXA92368.1"/>
    </source>
</evidence>
<dbReference type="SUPFAM" id="SSF52166">
    <property type="entry name" value="Ribosomal protein L4"/>
    <property type="match status" value="1"/>
</dbReference>
<dbReference type="Pfam" id="PF00573">
    <property type="entry name" value="Ribosomal_L4"/>
    <property type="match status" value="1"/>
</dbReference>
<dbReference type="GO" id="GO:0005840">
    <property type="term" value="C:ribosome"/>
    <property type="evidence" value="ECO:0007669"/>
    <property type="project" value="UniProtKB-KW"/>
</dbReference>
<name>A0ABZ2K0V1_9BACT</name>
<evidence type="ECO:0000256" key="1">
    <source>
        <dbReference type="ARBA" id="ARBA00010528"/>
    </source>
</evidence>
<dbReference type="PANTHER" id="PTHR10746">
    <property type="entry name" value="50S RIBOSOMAL PROTEIN L4"/>
    <property type="match status" value="1"/>
</dbReference>
<protein>
    <recommendedName>
        <fullName evidence="4 5">Large ribosomal subunit protein uL4</fullName>
    </recommendedName>
</protein>
<sequence length="217" mass="23992">MATVDVYNMKREKVGSLDLADEVFGAEIKEHLFWEVVKAQLASRRQGTASAKERSAVSGSTKKLYKQKGTGRARHGSIRAPIYVGGGQAHPPRPRDWSYRPPQKVRVGALRSALSKFVKEGRLVVVDRFDLPEIKTKGLLSALDTLKAEKKTLVVDHRTNENLVLSIRNAKDHQYLPPEGVNVYDLLRHDTLVLSKDAAKALEQRLVAGSKSDGGAE</sequence>
<dbReference type="InterPro" id="IPR002136">
    <property type="entry name" value="Ribosomal_uL4"/>
</dbReference>
<evidence type="ECO:0000256" key="5">
    <source>
        <dbReference type="HAMAP-Rule" id="MF_01328"/>
    </source>
</evidence>